<reference evidence="2" key="1">
    <citation type="submission" date="2022-11" db="UniProtKB">
        <authorList>
            <consortium name="WormBaseParasite"/>
        </authorList>
    </citation>
    <scope>IDENTIFICATION</scope>
</reference>
<protein>
    <submittedName>
        <fullName evidence="2">Uncharacterized protein</fullName>
    </submittedName>
</protein>
<evidence type="ECO:0000313" key="1">
    <source>
        <dbReference type="Proteomes" id="UP000887569"/>
    </source>
</evidence>
<dbReference type="AlphaFoldDB" id="A0A914ZP00"/>
<accession>A0A914ZP00</accession>
<dbReference type="WBParaSite" id="PgB11_g055_t01">
    <property type="protein sequence ID" value="PgB11_g055_t01"/>
    <property type="gene ID" value="PgB11_g055"/>
</dbReference>
<keyword evidence="1" id="KW-1185">Reference proteome</keyword>
<evidence type="ECO:0000313" key="2">
    <source>
        <dbReference type="WBParaSite" id="PgB11_g055_t01"/>
    </source>
</evidence>
<proteinExistence type="predicted"/>
<sequence>MLHERMRKNTPFIFGNTTKERFFKHKNVAARRKPIWEWIQSYMVGSIEHSRSSQTKKILFHTYNPNFLKNEEHLEVAIYNFAYIQHKMSNFGAL</sequence>
<dbReference type="Proteomes" id="UP000887569">
    <property type="component" value="Unplaced"/>
</dbReference>
<name>A0A914ZP00_PARUN</name>
<organism evidence="1 2">
    <name type="scientific">Parascaris univalens</name>
    <name type="common">Nematode worm</name>
    <dbReference type="NCBI Taxonomy" id="6257"/>
    <lineage>
        <taxon>Eukaryota</taxon>
        <taxon>Metazoa</taxon>
        <taxon>Ecdysozoa</taxon>
        <taxon>Nematoda</taxon>
        <taxon>Chromadorea</taxon>
        <taxon>Rhabditida</taxon>
        <taxon>Spirurina</taxon>
        <taxon>Ascaridomorpha</taxon>
        <taxon>Ascaridoidea</taxon>
        <taxon>Ascarididae</taxon>
        <taxon>Parascaris</taxon>
    </lineage>
</organism>